<evidence type="ECO:0000313" key="1">
    <source>
        <dbReference type="EMBL" id="EDQ99642.1"/>
    </source>
</evidence>
<gene>
    <name evidence="1" type="ORF">LACBIDRAFT_295946</name>
</gene>
<reference evidence="1 2" key="1">
    <citation type="journal article" date="2008" name="Nature">
        <title>The genome of Laccaria bicolor provides insights into mycorrhizal symbiosis.</title>
        <authorList>
            <person name="Martin F."/>
            <person name="Aerts A."/>
            <person name="Ahren D."/>
            <person name="Brun A."/>
            <person name="Danchin E.G.J."/>
            <person name="Duchaussoy F."/>
            <person name="Gibon J."/>
            <person name="Kohler A."/>
            <person name="Lindquist E."/>
            <person name="Pereda V."/>
            <person name="Salamov A."/>
            <person name="Shapiro H.J."/>
            <person name="Wuyts J."/>
            <person name="Blaudez D."/>
            <person name="Buee M."/>
            <person name="Brokstein P."/>
            <person name="Canbaeck B."/>
            <person name="Cohen D."/>
            <person name="Courty P.E."/>
            <person name="Coutinho P.M."/>
            <person name="Delaruelle C."/>
            <person name="Detter J.C."/>
            <person name="Deveau A."/>
            <person name="DiFazio S."/>
            <person name="Duplessis S."/>
            <person name="Fraissinet-Tachet L."/>
            <person name="Lucic E."/>
            <person name="Frey-Klett P."/>
            <person name="Fourrey C."/>
            <person name="Feussner I."/>
            <person name="Gay G."/>
            <person name="Grimwood J."/>
            <person name="Hoegger P.J."/>
            <person name="Jain P."/>
            <person name="Kilaru S."/>
            <person name="Labbe J."/>
            <person name="Lin Y.C."/>
            <person name="Legue V."/>
            <person name="Le Tacon F."/>
            <person name="Marmeisse R."/>
            <person name="Melayah D."/>
            <person name="Montanini B."/>
            <person name="Muratet M."/>
            <person name="Nehls U."/>
            <person name="Niculita-Hirzel H."/>
            <person name="Oudot-Le Secq M.P."/>
            <person name="Peter M."/>
            <person name="Quesneville H."/>
            <person name="Rajashekar B."/>
            <person name="Reich M."/>
            <person name="Rouhier N."/>
            <person name="Schmutz J."/>
            <person name="Yin T."/>
            <person name="Chalot M."/>
            <person name="Henrissat B."/>
            <person name="Kuees U."/>
            <person name="Lucas S."/>
            <person name="Van de Peer Y."/>
            <person name="Podila G.K."/>
            <person name="Polle A."/>
            <person name="Pukkila P.J."/>
            <person name="Richardson P.M."/>
            <person name="Rouze P."/>
            <person name="Sanders I.R."/>
            <person name="Stajich J.E."/>
            <person name="Tunlid A."/>
            <person name="Tuskan G."/>
            <person name="Grigoriev I.V."/>
        </authorList>
    </citation>
    <scope>NUCLEOTIDE SEQUENCE [LARGE SCALE GENOMIC DNA]</scope>
    <source>
        <strain evidence="2">S238N-H82 / ATCC MYA-4686</strain>
    </source>
</reference>
<dbReference type="AlphaFoldDB" id="B0E0M4"/>
<dbReference type="KEGG" id="lbc:LACBIDRAFT_295946"/>
<dbReference type="InParanoid" id="B0E0M4"/>
<dbReference type="GeneID" id="6085377"/>
<accession>B0E0M4</accession>
<proteinExistence type="predicted"/>
<organism evidence="2">
    <name type="scientific">Laccaria bicolor (strain S238N-H82 / ATCC MYA-4686)</name>
    <name type="common">Bicoloured deceiver</name>
    <name type="synonym">Laccaria laccata var. bicolor</name>
    <dbReference type="NCBI Taxonomy" id="486041"/>
    <lineage>
        <taxon>Eukaryota</taxon>
        <taxon>Fungi</taxon>
        <taxon>Dikarya</taxon>
        <taxon>Basidiomycota</taxon>
        <taxon>Agaricomycotina</taxon>
        <taxon>Agaricomycetes</taxon>
        <taxon>Agaricomycetidae</taxon>
        <taxon>Agaricales</taxon>
        <taxon>Agaricineae</taxon>
        <taxon>Hydnangiaceae</taxon>
        <taxon>Laccaria</taxon>
    </lineage>
</organism>
<protein>
    <submittedName>
        <fullName evidence="1">Predicted protein</fullName>
    </submittedName>
</protein>
<dbReference type="RefSeq" id="XP_001889753.1">
    <property type="nucleotide sequence ID" value="XM_001889718.1"/>
</dbReference>
<keyword evidence="2" id="KW-1185">Reference proteome</keyword>
<sequence length="233" mass="25910">MSYKAGIDAEAAEKITTDSEVEREGEGNSGNRIAISAYHMAAAQAKDPSALRAICQELQADKPYGVAQETIGYLYYLRFMATSESWALDKALVHMQAAVNDADDEHPDLPRRQQSLAVVKGIYIFCLSRFEAEADIRWRKLDALQQETTLKKVIDSLNLEQDPETSDELNVCIQFVTLLCEEIRSLFSPPRRKRVERRLLKTAVLRSAAQAGDLPVSCTADLGTALPTEKCNT</sequence>
<dbReference type="Proteomes" id="UP000001194">
    <property type="component" value="Unassembled WGS sequence"/>
</dbReference>
<name>B0E0M4_LACBS</name>
<dbReference type="EMBL" id="DS547161">
    <property type="protein sequence ID" value="EDQ99642.1"/>
    <property type="molecule type" value="Genomic_DNA"/>
</dbReference>
<evidence type="ECO:0000313" key="2">
    <source>
        <dbReference type="Proteomes" id="UP000001194"/>
    </source>
</evidence>
<dbReference type="HOGENOM" id="CLU_1190098_0_0_1"/>